<dbReference type="RefSeq" id="WP_085326466.1">
    <property type="nucleotide sequence ID" value="NZ_NCXP01000024.1"/>
</dbReference>
<evidence type="ECO:0000313" key="1">
    <source>
        <dbReference type="EMBL" id="OSC39461.1"/>
    </source>
</evidence>
<sequence length="142" mass="16293">MIFAAQDRIVEGDLWRKAVMNCVEEQDARVTVATTSSQHRRYGASPITTPQFEVRTGFILETVLPQRPSSPRNEIVLGTTRPAPTRSRTSRWWSKAVGAVRMGIRGMLEGPVLQDSPVQRQHYPKRYQFLEHSCLAREMRRL</sequence>
<organism evidence="1 2">
    <name type="scientific">Mycobacterium decipiens</name>
    <dbReference type="NCBI Taxonomy" id="1430326"/>
    <lineage>
        <taxon>Bacteria</taxon>
        <taxon>Bacillati</taxon>
        <taxon>Actinomycetota</taxon>
        <taxon>Actinomycetes</taxon>
        <taxon>Mycobacteriales</taxon>
        <taxon>Mycobacteriaceae</taxon>
        <taxon>Mycobacterium</taxon>
    </lineage>
</organism>
<keyword evidence="2" id="KW-1185">Reference proteome</keyword>
<evidence type="ECO:0000313" key="2">
    <source>
        <dbReference type="Proteomes" id="UP000193247"/>
    </source>
</evidence>
<reference evidence="1 2" key="1">
    <citation type="submission" date="2017-04" db="EMBL/GenBank/DDBJ databases">
        <title>The new phylogeny of genus Mycobacterium.</title>
        <authorList>
            <person name="Tortoli E."/>
            <person name="Trovato A."/>
            <person name="Cirillo D.M."/>
        </authorList>
    </citation>
    <scope>NUCLEOTIDE SEQUENCE [LARGE SCALE GENOMIC DNA]</scope>
    <source>
        <strain evidence="1 2">TBL 1200985</strain>
    </source>
</reference>
<accession>A0A1X2LRV9</accession>
<dbReference type="OrthoDB" id="4637442at2"/>
<proteinExistence type="predicted"/>
<protein>
    <submittedName>
        <fullName evidence="1">Uncharacterized protein</fullName>
    </submittedName>
</protein>
<gene>
    <name evidence="1" type="ORF">B8W66_17115</name>
</gene>
<dbReference type="EMBL" id="NCXP01000024">
    <property type="protein sequence ID" value="OSC39461.1"/>
    <property type="molecule type" value="Genomic_DNA"/>
</dbReference>
<name>A0A1X2LRV9_9MYCO</name>
<dbReference type="Proteomes" id="UP000193247">
    <property type="component" value="Unassembled WGS sequence"/>
</dbReference>
<dbReference type="AlphaFoldDB" id="A0A1X2LRV9"/>
<comment type="caution">
    <text evidence="1">The sequence shown here is derived from an EMBL/GenBank/DDBJ whole genome shotgun (WGS) entry which is preliminary data.</text>
</comment>
<dbReference type="STRING" id="1430326.B8W66_17115"/>